<organism evidence="7 8">
    <name type="scientific">Paenibacillus enshidis</name>
    <dbReference type="NCBI Taxonomy" id="1458439"/>
    <lineage>
        <taxon>Bacteria</taxon>
        <taxon>Bacillati</taxon>
        <taxon>Bacillota</taxon>
        <taxon>Bacilli</taxon>
        <taxon>Bacillales</taxon>
        <taxon>Paenibacillaceae</taxon>
        <taxon>Paenibacillus</taxon>
    </lineage>
</organism>
<keyword evidence="2" id="KW-0238">DNA-binding</keyword>
<name>A0ABV5AUY0_9BACL</name>
<evidence type="ECO:0000256" key="5">
    <source>
        <dbReference type="SAM" id="Phobius"/>
    </source>
</evidence>
<dbReference type="Gene3D" id="1.10.10.60">
    <property type="entry name" value="Homeodomain-like"/>
    <property type="match status" value="2"/>
</dbReference>
<reference evidence="7 8" key="1">
    <citation type="submission" date="2024-09" db="EMBL/GenBank/DDBJ databases">
        <title>Paenibacillus zeirhizospherea sp. nov., isolated from surface of the maize (Zea mays) roots in a horticulture field, Hungary.</title>
        <authorList>
            <person name="Marton D."/>
            <person name="Farkas M."/>
            <person name="Bedics A."/>
            <person name="Toth E."/>
            <person name="Tancsics A."/>
            <person name="Boka K."/>
            <person name="Maroti G."/>
            <person name="Kriszt B."/>
            <person name="Cserhati M."/>
        </authorList>
    </citation>
    <scope>NUCLEOTIDE SEQUENCE [LARGE SCALE GENOMIC DNA]</scope>
    <source>
        <strain evidence="7 8">KCTC 33519</strain>
    </source>
</reference>
<keyword evidence="5" id="KW-0812">Transmembrane</keyword>
<evidence type="ECO:0000256" key="2">
    <source>
        <dbReference type="ARBA" id="ARBA00023125"/>
    </source>
</evidence>
<sequence length="769" mass="87284">MIRFKFRYMLKNKQTRLILLLTLCVSLLITLIGLGSYARYREGLDTDLNAPNVELLQINMDVTNRAFREADEKAVDLSYRPEMMSYLNAAASGKRTEAAEVQQLLASVAADKKVQSVTVADFADQSVVSSDFGYKAKWEEAPDASWTAWVQDIENRPLLIKRRWLGSEAGDSGTELLSIVRPVMADGKAAGAVIVNLDYDLFFSQMYTHLSSQQYVYNLDGELIYPKLNTGVQPSDMDAVIEELDVSPFSYVKVQGQEYMANQTFSDVTGWRLVSLVPMDHLLKNVKLARNMMLFLSLVSIIVGCSAIYYYNYAAFRPLRRIHQLLNPASGGSPQGNLYDLEPVIGKWVGEFQRRTFVAERSLPELRSKYIQDILNRCIGMKEVRTKWSHYFHDWSAGPLTVMVVSIDRYWQWAASFMEEDRMLLKYALQNIMEEVLAPAWRTVCITAKKDSFVVLLQSKDGAAGAGELRLDAEKLIETVNRHLKLSVSTAIGPEVQDIFALEQSYAAARKILAYRLYEGYGRMREHAAWDNHMNAGMEEAWSAEIIQALQTRDSSVNAVLVAKWASLIREHGVEPEQVYRAADHILEEILDITAARSMDPPEEINNYNWSQVQTMDLADIEQMLCQVTAKVAEQFQVHSHTKEYKRVQDMIQYMEEHMQENIGLQDIAAHVGMSVSSVSSMFKEQTGSTVYDYLTHLRIEKACELLTESNYKIASIASMVGYQNENSFIRVFRKIKAVTPGKFRESSKSANRYADPPKSRYSGIIEDS</sequence>
<dbReference type="InterPro" id="IPR041522">
    <property type="entry name" value="CdaR_GGDEF"/>
</dbReference>
<evidence type="ECO:0000256" key="1">
    <source>
        <dbReference type="ARBA" id="ARBA00023015"/>
    </source>
</evidence>
<dbReference type="Pfam" id="PF17853">
    <property type="entry name" value="GGDEF_2"/>
    <property type="match status" value="1"/>
</dbReference>
<dbReference type="Pfam" id="PF12833">
    <property type="entry name" value="HTH_18"/>
    <property type="match status" value="1"/>
</dbReference>
<comment type="caution">
    <text evidence="7">The sequence shown here is derived from an EMBL/GenBank/DDBJ whole genome shotgun (WGS) entry which is preliminary data.</text>
</comment>
<dbReference type="PROSITE" id="PS01124">
    <property type="entry name" value="HTH_ARAC_FAMILY_2"/>
    <property type="match status" value="1"/>
</dbReference>
<feature type="domain" description="HTH araC/xylS-type" evidence="6">
    <location>
        <begin position="649"/>
        <end position="747"/>
    </location>
</feature>
<keyword evidence="8" id="KW-1185">Reference proteome</keyword>
<keyword evidence="5" id="KW-1133">Transmembrane helix</keyword>
<gene>
    <name evidence="7" type="ORF">ACE41H_13010</name>
</gene>
<feature type="transmembrane region" description="Helical" evidence="5">
    <location>
        <begin position="292"/>
        <end position="311"/>
    </location>
</feature>
<dbReference type="InterPro" id="IPR009057">
    <property type="entry name" value="Homeodomain-like_sf"/>
</dbReference>
<evidence type="ECO:0000256" key="3">
    <source>
        <dbReference type="ARBA" id="ARBA00023163"/>
    </source>
</evidence>
<dbReference type="InterPro" id="IPR018062">
    <property type="entry name" value="HTH_AraC-typ_CS"/>
</dbReference>
<accession>A0ABV5AUY0</accession>
<dbReference type="Proteomes" id="UP001580346">
    <property type="component" value="Unassembled WGS sequence"/>
</dbReference>
<proteinExistence type="predicted"/>
<dbReference type="PANTHER" id="PTHR43280:SF27">
    <property type="entry name" value="TRANSCRIPTIONAL REGULATOR MTLR"/>
    <property type="match status" value="1"/>
</dbReference>
<feature type="region of interest" description="Disordered" evidence="4">
    <location>
        <begin position="747"/>
        <end position="769"/>
    </location>
</feature>
<protein>
    <submittedName>
        <fullName evidence="7">Helix-turn-helix domain-containing protein</fullName>
    </submittedName>
</protein>
<dbReference type="RefSeq" id="WP_375355701.1">
    <property type="nucleotide sequence ID" value="NZ_JBHHMI010000010.1"/>
</dbReference>
<evidence type="ECO:0000313" key="8">
    <source>
        <dbReference type="Proteomes" id="UP001580346"/>
    </source>
</evidence>
<dbReference type="InterPro" id="IPR018060">
    <property type="entry name" value="HTH_AraC"/>
</dbReference>
<keyword evidence="5" id="KW-0472">Membrane</keyword>
<evidence type="ECO:0000313" key="7">
    <source>
        <dbReference type="EMBL" id="MFB5267694.1"/>
    </source>
</evidence>
<dbReference type="EMBL" id="JBHHMI010000010">
    <property type="protein sequence ID" value="MFB5267694.1"/>
    <property type="molecule type" value="Genomic_DNA"/>
</dbReference>
<dbReference type="SUPFAM" id="SSF46689">
    <property type="entry name" value="Homeodomain-like"/>
    <property type="match status" value="2"/>
</dbReference>
<dbReference type="PANTHER" id="PTHR43280">
    <property type="entry name" value="ARAC-FAMILY TRANSCRIPTIONAL REGULATOR"/>
    <property type="match status" value="1"/>
</dbReference>
<evidence type="ECO:0000259" key="6">
    <source>
        <dbReference type="PROSITE" id="PS01124"/>
    </source>
</evidence>
<dbReference type="SMART" id="SM00342">
    <property type="entry name" value="HTH_ARAC"/>
    <property type="match status" value="1"/>
</dbReference>
<dbReference type="PROSITE" id="PS00041">
    <property type="entry name" value="HTH_ARAC_FAMILY_1"/>
    <property type="match status" value="1"/>
</dbReference>
<keyword evidence="1" id="KW-0805">Transcription regulation</keyword>
<evidence type="ECO:0000256" key="4">
    <source>
        <dbReference type="SAM" id="MobiDB-lite"/>
    </source>
</evidence>
<keyword evidence="3" id="KW-0804">Transcription</keyword>